<evidence type="ECO:0000256" key="1">
    <source>
        <dbReference type="SAM" id="Phobius"/>
    </source>
</evidence>
<dbReference type="WBParaSite" id="nRc.2.0.1.t44562-RA">
    <property type="protein sequence ID" value="nRc.2.0.1.t44562-RA"/>
    <property type="gene ID" value="nRc.2.0.1.g44562"/>
</dbReference>
<evidence type="ECO:0000313" key="3">
    <source>
        <dbReference type="WBParaSite" id="nRc.2.0.1.t44562-RA"/>
    </source>
</evidence>
<reference evidence="3" key="1">
    <citation type="submission" date="2022-11" db="UniProtKB">
        <authorList>
            <consortium name="WormBaseParasite"/>
        </authorList>
    </citation>
    <scope>IDENTIFICATION</scope>
</reference>
<evidence type="ECO:0000313" key="2">
    <source>
        <dbReference type="Proteomes" id="UP000887565"/>
    </source>
</evidence>
<organism evidence="2 3">
    <name type="scientific">Romanomermis culicivorax</name>
    <name type="common">Nematode worm</name>
    <dbReference type="NCBI Taxonomy" id="13658"/>
    <lineage>
        <taxon>Eukaryota</taxon>
        <taxon>Metazoa</taxon>
        <taxon>Ecdysozoa</taxon>
        <taxon>Nematoda</taxon>
        <taxon>Enoplea</taxon>
        <taxon>Dorylaimia</taxon>
        <taxon>Mermithida</taxon>
        <taxon>Mermithoidea</taxon>
        <taxon>Mermithidae</taxon>
        <taxon>Romanomermis</taxon>
    </lineage>
</organism>
<keyword evidence="1" id="KW-1133">Transmembrane helix</keyword>
<protein>
    <submittedName>
        <fullName evidence="3">Uncharacterized protein</fullName>
    </submittedName>
</protein>
<dbReference type="Proteomes" id="UP000887565">
    <property type="component" value="Unplaced"/>
</dbReference>
<sequence length="185" mass="20919">MSGVYKELSDAIQKIRNCGLIQSCFYLISGQIFFFLVNVFGAWCRESHYAVHGTFISPNIPSRRGGTLTGYNNQDYNLREENDGIRENRSSAYVKYENTTGGATPKSPPLWGRLATADIRHLSFFKMKSRFSKIIFKKCDLKKLEKGAMCDDASFSEPADLTLHIQVTTILDTDFCDGHYCTRNG</sequence>
<keyword evidence="1" id="KW-0812">Transmembrane</keyword>
<name>A0A915L0H0_ROMCU</name>
<proteinExistence type="predicted"/>
<accession>A0A915L0H0</accession>
<dbReference type="AlphaFoldDB" id="A0A915L0H0"/>
<keyword evidence="1" id="KW-0472">Membrane</keyword>
<feature type="transmembrane region" description="Helical" evidence="1">
    <location>
        <begin position="24"/>
        <end position="43"/>
    </location>
</feature>
<keyword evidence="2" id="KW-1185">Reference proteome</keyword>